<dbReference type="Pfam" id="PF13349">
    <property type="entry name" value="DUF4097"/>
    <property type="match status" value="1"/>
</dbReference>
<dbReference type="RefSeq" id="WP_234652840.1">
    <property type="nucleotide sequence ID" value="NZ_CP094997.1"/>
</dbReference>
<organism evidence="2 3">
    <name type="scientific">Dyadobacter chenwenxiniae</name>
    <dbReference type="NCBI Taxonomy" id="2906456"/>
    <lineage>
        <taxon>Bacteria</taxon>
        <taxon>Pseudomonadati</taxon>
        <taxon>Bacteroidota</taxon>
        <taxon>Cytophagia</taxon>
        <taxon>Cytophagales</taxon>
        <taxon>Spirosomataceae</taxon>
        <taxon>Dyadobacter</taxon>
    </lineage>
</organism>
<evidence type="ECO:0000313" key="2">
    <source>
        <dbReference type="EMBL" id="MCF0060221.1"/>
    </source>
</evidence>
<accession>A0A9X1TBU0</accession>
<feature type="domain" description="DUF4097" evidence="1">
    <location>
        <begin position="50"/>
        <end position="299"/>
    </location>
</feature>
<sequence>MKTKPIFLPVLLSLALLICTLIFPDITIAQTTLQVASKTIEKTIGLPAVQTLHISAEKGDVEIIAWDKPEMSVKLQLSARHTERTTAASDLSKVKYIAERSGRDYYLRNYISLAEGESKPVSNIKARYTIYVPSSISVNVTNTFGTIKMKGLTKKLHLKADFCTTTIADLKGTIDLQTTFGELEGTALAGAISFSGDHTNLRLDHVSGTLKVDASYGNVEIMPTNGLSRLTIHSKKSEVTLSAKNWRLFNYTVNGAYTSMKLPNGFKWKHNTADFKDAFFSNDQFASVQISTEFGKLTIK</sequence>
<gene>
    <name evidence="2" type="ORF">LXM26_01865</name>
</gene>
<dbReference type="EMBL" id="JAJTTC010000001">
    <property type="protein sequence ID" value="MCF0060221.1"/>
    <property type="molecule type" value="Genomic_DNA"/>
</dbReference>
<evidence type="ECO:0000259" key="1">
    <source>
        <dbReference type="Pfam" id="PF13349"/>
    </source>
</evidence>
<protein>
    <submittedName>
        <fullName evidence="2">DUF4097 domain-containing protein</fullName>
    </submittedName>
</protein>
<dbReference type="Proteomes" id="UP001139000">
    <property type="component" value="Unassembled WGS sequence"/>
</dbReference>
<evidence type="ECO:0000313" key="3">
    <source>
        <dbReference type="Proteomes" id="UP001139000"/>
    </source>
</evidence>
<dbReference type="InterPro" id="IPR025164">
    <property type="entry name" value="Toastrack_DUF4097"/>
</dbReference>
<dbReference type="AlphaFoldDB" id="A0A9X1TBU0"/>
<reference evidence="2" key="1">
    <citation type="submission" date="2021-12" db="EMBL/GenBank/DDBJ databases">
        <title>Novel species in genus Dyadobacter.</title>
        <authorList>
            <person name="Ma C."/>
        </authorList>
    </citation>
    <scope>NUCLEOTIDE SEQUENCE</scope>
    <source>
        <strain evidence="2">LJ419</strain>
    </source>
</reference>
<keyword evidence="3" id="KW-1185">Reference proteome</keyword>
<name>A0A9X1TBU0_9BACT</name>
<comment type="caution">
    <text evidence="2">The sequence shown here is derived from an EMBL/GenBank/DDBJ whole genome shotgun (WGS) entry which is preliminary data.</text>
</comment>
<proteinExistence type="predicted"/>